<feature type="domain" description="Dit-like phage tail protein N-terminal" evidence="2">
    <location>
        <begin position="15"/>
        <end position="141"/>
    </location>
</feature>
<dbReference type="Pfam" id="PF21821">
    <property type="entry name" value="Dit_like"/>
    <property type="match status" value="1"/>
</dbReference>
<proteinExistence type="predicted"/>
<accession>A0A8S5LI59</accession>
<evidence type="ECO:0000313" key="3">
    <source>
        <dbReference type="EMBL" id="DAD69583.1"/>
    </source>
</evidence>
<dbReference type="InterPro" id="IPR048494">
    <property type="entry name" value="Dit-like_N"/>
</dbReference>
<name>A0A8S5LI59_9CAUD</name>
<feature type="compositionally biased region" description="Gly residues" evidence="1">
    <location>
        <begin position="165"/>
        <end position="183"/>
    </location>
</feature>
<evidence type="ECO:0000256" key="1">
    <source>
        <dbReference type="SAM" id="MobiDB-lite"/>
    </source>
</evidence>
<feature type="compositionally biased region" description="Polar residues" evidence="1">
    <location>
        <begin position="141"/>
        <end position="162"/>
    </location>
</feature>
<organism evidence="3">
    <name type="scientific">Myoviridae sp. ctbwh6</name>
    <dbReference type="NCBI Taxonomy" id="2827611"/>
    <lineage>
        <taxon>Viruses</taxon>
        <taxon>Duplodnaviria</taxon>
        <taxon>Heunggongvirae</taxon>
        <taxon>Uroviricota</taxon>
        <taxon>Caudoviricetes</taxon>
    </lineage>
</organism>
<protein>
    <recommendedName>
        <fullName evidence="2">Dit-like phage tail protein N-terminal domain-containing protein</fullName>
    </recommendedName>
</protein>
<dbReference type="EMBL" id="BK015852">
    <property type="protein sequence ID" value="DAD69583.1"/>
    <property type="molecule type" value="Genomic_DNA"/>
</dbReference>
<feature type="region of interest" description="Disordered" evidence="1">
    <location>
        <begin position="141"/>
        <end position="184"/>
    </location>
</feature>
<evidence type="ECO:0000259" key="2">
    <source>
        <dbReference type="Pfam" id="PF21821"/>
    </source>
</evidence>
<reference evidence="3" key="1">
    <citation type="journal article" date="2021" name="Proc. Natl. Acad. Sci. U.S.A.">
        <title>A Catalog of Tens of Thousands of Viruses from Human Metagenomes Reveals Hidden Associations with Chronic Diseases.</title>
        <authorList>
            <person name="Tisza M.J."/>
            <person name="Buck C.B."/>
        </authorList>
    </citation>
    <scope>NUCLEOTIDE SEQUENCE</scope>
    <source>
        <strain evidence="3">Ctbwh6</strain>
    </source>
</reference>
<sequence length="199" mass="20713">MAKAKQPVSIDGIEFDALIDESQDYEAQVPEYPTEKGFSVSDTIVLKPDSLNMTLYVTDTPVTWRARHGSGPGRTEQIVRQLKALYMSKKVVTVVTSDEVYTSMAITNISFTKSADVGYAREIPITLKKIIVTESSTVSIPDSYGKSGSTGVSAGTANTTQASSGGSGSSGSSGSGSGSGSGRNGSILYNAASSFGLLS</sequence>